<evidence type="ECO:0000313" key="2">
    <source>
        <dbReference type="EMBL" id="MBF8641659.1"/>
    </source>
</evidence>
<dbReference type="EC" id="1.1.1.-" evidence="3"/>
<keyword evidence="3" id="KW-0560">Oxidoreductase</keyword>
<dbReference type="AlphaFoldDB" id="A0A2X2EW55"/>
<dbReference type="PANTHER" id="PTHR43975">
    <property type="entry name" value="ZGC:101858"/>
    <property type="match status" value="1"/>
</dbReference>
<dbReference type="Pfam" id="PF13561">
    <property type="entry name" value="adh_short_C2"/>
    <property type="match status" value="1"/>
</dbReference>
<dbReference type="PRINTS" id="PR00080">
    <property type="entry name" value="SDRFAMILY"/>
</dbReference>
<comment type="similarity">
    <text evidence="1">Belongs to the short-chain dehydrogenases/reductases (SDR) family.</text>
</comment>
<dbReference type="InterPro" id="IPR036291">
    <property type="entry name" value="NAD(P)-bd_dom_sf"/>
</dbReference>
<dbReference type="Gene3D" id="3.40.50.720">
    <property type="entry name" value="NAD(P)-binding Rossmann-like Domain"/>
    <property type="match status" value="1"/>
</dbReference>
<protein>
    <submittedName>
        <fullName evidence="2">SDR family oxidoreductase</fullName>
    </submittedName>
    <submittedName>
        <fullName evidence="3">Short-chain dehydrogenase</fullName>
        <ecNumber evidence="3">1.1.1.-</ecNumber>
    </submittedName>
</protein>
<dbReference type="PANTHER" id="PTHR43975:SF2">
    <property type="entry name" value="EG:BACR7A4.14 PROTEIN-RELATED"/>
    <property type="match status" value="1"/>
</dbReference>
<accession>A0A2X2EW55</accession>
<dbReference type="SUPFAM" id="SSF51735">
    <property type="entry name" value="NAD(P)-binding Rossmann-fold domains"/>
    <property type="match status" value="1"/>
</dbReference>
<evidence type="ECO:0000313" key="5">
    <source>
        <dbReference type="Proteomes" id="UP000626180"/>
    </source>
</evidence>
<dbReference type="Proteomes" id="UP000250443">
    <property type="component" value="Unassembled WGS sequence"/>
</dbReference>
<keyword evidence="5" id="KW-1185">Reference proteome</keyword>
<proteinExistence type="inferred from homology"/>
<dbReference type="EMBL" id="UAUF01000014">
    <property type="protein sequence ID" value="SPZ12629.1"/>
    <property type="molecule type" value="Genomic_DNA"/>
</dbReference>
<organism evidence="3 4">
    <name type="scientific">Pseudomonas luteola</name>
    <dbReference type="NCBI Taxonomy" id="47886"/>
    <lineage>
        <taxon>Bacteria</taxon>
        <taxon>Pseudomonadati</taxon>
        <taxon>Pseudomonadota</taxon>
        <taxon>Gammaproteobacteria</taxon>
        <taxon>Pseudomonadales</taxon>
        <taxon>Pseudomonadaceae</taxon>
        <taxon>Pseudomonas</taxon>
    </lineage>
</organism>
<reference evidence="3 4" key="1">
    <citation type="submission" date="2018-06" db="EMBL/GenBank/DDBJ databases">
        <authorList>
            <consortium name="Pathogen Informatics"/>
            <person name="Doyle S."/>
        </authorList>
    </citation>
    <scope>NUCLEOTIDE SEQUENCE [LARGE SCALE GENOMIC DNA]</scope>
    <source>
        <strain evidence="3 4">NCTC11842</strain>
    </source>
</reference>
<dbReference type="GeneID" id="300265086"/>
<dbReference type="InterPro" id="IPR002347">
    <property type="entry name" value="SDR_fam"/>
</dbReference>
<dbReference type="GO" id="GO:0016491">
    <property type="term" value="F:oxidoreductase activity"/>
    <property type="evidence" value="ECO:0007669"/>
    <property type="project" value="UniProtKB-KW"/>
</dbReference>
<sequence length="253" mass="26991">MSTPVVLITGAAGGLGRALAQRFSQSHWRVAAADLDKDGLHDLNGNVPLDSSVVADLRTAEGCRNLISKVMARTGRLDALINAAGVWREGPVETFSEEDYDLVMSVNLKSTFFMCSAAIPFLKETRGTIINISSGAGRQPVSGAAAYGAAKAAIRFFSQNLAIELAKDGVRVNAVSPGDIDTPMLDFQAAHYGQGDPTGYRRNLLNRYPQGDQARFIQPEEVAELVYFLCQPQASAISGADMPIDRGLSAGRS</sequence>
<name>A0A2X2EW55_PSELU</name>
<dbReference type="EMBL" id="JADMCD010000006">
    <property type="protein sequence ID" value="MBF8641659.1"/>
    <property type="molecule type" value="Genomic_DNA"/>
</dbReference>
<reference evidence="2 5" key="2">
    <citation type="submission" date="2020-10" db="EMBL/GenBank/DDBJ databases">
        <title>Genome sequences of Pseudomonas isolates.</title>
        <authorList>
            <person name="Wessels L."/>
            <person name="Reich F."/>
            <person name="Hammerl J."/>
        </authorList>
    </citation>
    <scope>NUCLEOTIDE SEQUENCE [LARGE SCALE GENOMIC DNA]</scope>
    <source>
        <strain evidence="2 5">20-MO00624-0</strain>
    </source>
</reference>
<gene>
    <name evidence="3" type="primary">lvr_3</name>
    <name evidence="2" type="ORF">IRZ65_13310</name>
    <name evidence="3" type="ORF">NCTC11842_04582</name>
</gene>
<dbReference type="PROSITE" id="PS00061">
    <property type="entry name" value="ADH_SHORT"/>
    <property type="match status" value="1"/>
</dbReference>
<evidence type="ECO:0000313" key="3">
    <source>
        <dbReference type="EMBL" id="SPZ12629.1"/>
    </source>
</evidence>
<dbReference type="PRINTS" id="PR00081">
    <property type="entry name" value="GDHRDH"/>
</dbReference>
<dbReference type="InterPro" id="IPR020904">
    <property type="entry name" value="Sc_DH/Rdtase_CS"/>
</dbReference>
<dbReference type="RefSeq" id="WP_010796319.1">
    <property type="nucleotide sequence ID" value="NZ_CP044086.1"/>
</dbReference>
<evidence type="ECO:0000256" key="1">
    <source>
        <dbReference type="ARBA" id="ARBA00006484"/>
    </source>
</evidence>
<dbReference type="CDD" id="cd05233">
    <property type="entry name" value="SDR_c"/>
    <property type="match status" value="1"/>
</dbReference>
<evidence type="ECO:0000313" key="4">
    <source>
        <dbReference type="Proteomes" id="UP000250443"/>
    </source>
</evidence>
<dbReference type="FunFam" id="3.40.50.720:FF:000084">
    <property type="entry name" value="Short-chain dehydrogenase reductase"/>
    <property type="match status" value="1"/>
</dbReference>
<dbReference type="Proteomes" id="UP000626180">
    <property type="component" value="Unassembled WGS sequence"/>
</dbReference>